<proteinExistence type="predicted"/>
<comment type="caution">
    <text evidence="2">The sequence shown here is derived from an EMBL/GenBank/DDBJ whole genome shotgun (WGS) entry which is preliminary data.</text>
</comment>
<dbReference type="OrthoDB" id="9797653at2"/>
<dbReference type="PANTHER" id="PTHR48207">
    <property type="entry name" value="SUCCINATE--HYDROXYMETHYLGLUTARATE COA-TRANSFERASE"/>
    <property type="match status" value="1"/>
</dbReference>
<dbReference type="RefSeq" id="WP_122919495.1">
    <property type="nucleotide sequence ID" value="NZ_RHHQ01000015.1"/>
</dbReference>
<keyword evidence="1 2" id="KW-0808">Transferase</keyword>
<dbReference type="Proteomes" id="UP000271031">
    <property type="component" value="Unassembled WGS sequence"/>
</dbReference>
<evidence type="ECO:0000313" key="2">
    <source>
        <dbReference type="EMBL" id="RNB85010.1"/>
    </source>
</evidence>
<gene>
    <name evidence="2" type="ORF">EDM56_19020</name>
</gene>
<accession>A0A3M8DA48</accession>
<dbReference type="Gene3D" id="3.30.1540.10">
    <property type="entry name" value="formyl-coa transferase, domain 3"/>
    <property type="match status" value="1"/>
</dbReference>
<dbReference type="AlphaFoldDB" id="A0A3M8DA48"/>
<dbReference type="InterPro" id="IPR044855">
    <property type="entry name" value="CoA-Trfase_III_dom3_sf"/>
</dbReference>
<keyword evidence="3" id="KW-1185">Reference proteome</keyword>
<dbReference type="Gene3D" id="3.40.50.10540">
    <property type="entry name" value="Crotonobetainyl-coa:carnitine coa-transferase, domain 1"/>
    <property type="match status" value="1"/>
</dbReference>
<sequence length="395" mass="43285">MAGALEGITILDLSRVLAGPFCTMMLGDLGAEVIKVEGPRSPDETRTWGPPFTGGESAYYLCANRNKRALTLDLKSEQGRDVLKQLVMRSDVLVQNFKSGTLEKWGLGFDVLHKENPQLIMASITGFGQNGPYKEVPGYDFIIQAMAGLMSITGEPEGAPMKTGVAIADILTGLHTAVAILAALHDRDRTGLGQSLDISLFDSQIAALVNVASNFLISGNVPKRLGNQHPNIVPYQVFPTQDRDIVVAVGNDRQFARFAEIIGMPQLASDERFAANADRVRNRGELIPLITSQLCSRPAAEWLSALDRADIPNGPINTLDTLFADPQVMAREMVVDMAHPTAEHIRLVGSPFKLSRTPVEMRRHPPLHGEHTDSIMRELGYTELQIDEMKRNQII</sequence>
<dbReference type="InterPro" id="IPR023606">
    <property type="entry name" value="CoA-Trfase_III_dom_1_sf"/>
</dbReference>
<reference evidence="2 3" key="1">
    <citation type="submission" date="2018-10" db="EMBL/GenBank/DDBJ databases">
        <title>Phylogenomics of Brevibacillus.</title>
        <authorList>
            <person name="Dunlap C."/>
        </authorList>
    </citation>
    <scope>NUCLEOTIDE SEQUENCE [LARGE SCALE GENOMIC DNA]</scope>
    <source>
        <strain evidence="2 3">JCM 15716</strain>
    </source>
</reference>
<dbReference type="EMBL" id="RHHQ01000015">
    <property type="protein sequence ID" value="RNB85010.1"/>
    <property type="molecule type" value="Genomic_DNA"/>
</dbReference>
<dbReference type="InterPro" id="IPR003673">
    <property type="entry name" value="CoA-Trfase_fam_III"/>
</dbReference>
<dbReference type="GO" id="GO:0008410">
    <property type="term" value="F:CoA-transferase activity"/>
    <property type="evidence" value="ECO:0007669"/>
    <property type="project" value="TreeGrafter"/>
</dbReference>
<evidence type="ECO:0000313" key="3">
    <source>
        <dbReference type="Proteomes" id="UP000271031"/>
    </source>
</evidence>
<dbReference type="Pfam" id="PF02515">
    <property type="entry name" value="CoA_transf_3"/>
    <property type="match status" value="1"/>
</dbReference>
<protein>
    <submittedName>
        <fullName evidence="2">CoA transferase</fullName>
    </submittedName>
</protein>
<evidence type="ECO:0000256" key="1">
    <source>
        <dbReference type="ARBA" id="ARBA00022679"/>
    </source>
</evidence>
<dbReference type="PANTHER" id="PTHR48207:SF3">
    <property type="entry name" value="SUCCINATE--HYDROXYMETHYLGLUTARATE COA-TRANSFERASE"/>
    <property type="match status" value="1"/>
</dbReference>
<name>A0A3M8DA48_9BACL</name>
<organism evidence="2 3">
    <name type="scientific">Brevibacillus fluminis</name>
    <dbReference type="NCBI Taxonomy" id="511487"/>
    <lineage>
        <taxon>Bacteria</taxon>
        <taxon>Bacillati</taxon>
        <taxon>Bacillota</taxon>
        <taxon>Bacilli</taxon>
        <taxon>Bacillales</taxon>
        <taxon>Paenibacillaceae</taxon>
        <taxon>Brevibacillus</taxon>
    </lineage>
</organism>
<dbReference type="InterPro" id="IPR050483">
    <property type="entry name" value="CoA-transferase_III_domain"/>
</dbReference>
<dbReference type="SUPFAM" id="SSF89796">
    <property type="entry name" value="CoA-transferase family III (CaiB/BaiF)"/>
    <property type="match status" value="1"/>
</dbReference>